<organism evidence="9 10">
    <name type="scientific">Alkalimonas amylolytica</name>
    <dbReference type="NCBI Taxonomy" id="152573"/>
    <lineage>
        <taxon>Bacteria</taxon>
        <taxon>Pseudomonadati</taxon>
        <taxon>Pseudomonadota</taxon>
        <taxon>Gammaproteobacteria</taxon>
        <taxon>Alkalimonas</taxon>
    </lineage>
</organism>
<sequence>MKPRRFNMRSLILNTGSSLLLPLLVLFSLFLLLRGHDEPGGGFIGGLVAAAAVALKLFAEDYKAARDMLRVHPLQLVGIGLVLAAVASLPPLFVGESFFTAQWWSLDLPIFGELKLSTPLLFDIGVFLGVIGTVLTVVFTLAEAEHS</sequence>
<keyword evidence="4 7" id="KW-0812">Transmembrane</keyword>
<feature type="transmembrane region" description="Helical" evidence="7">
    <location>
        <begin position="120"/>
        <end position="142"/>
    </location>
</feature>
<protein>
    <submittedName>
        <fullName evidence="9">Multicomponent Na+:H+ antiporter subunit B</fullName>
    </submittedName>
</protein>
<dbReference type="InterPro" id="IPR050622">
    <property type="entry name" value="CPA3_antiporter_subunitB"/>
</dbReference>
<feature type="transmembrane region" description="Helical" evidence="7">
    <location>
        <begin position="39"/>
        <end position="59"/>
    </location>
</feature>
<evidence type="ECO:0000256" key="2">
    <source>
        <dbReference type="ARBA" id="ARBA00009425"/>
    </source>
</evidence>
<evidence type="ECO:0000256" key="5">
    <source>
        <dbReference type="ARBA" id="ARBA00022989"/>
    </source>
</evidence>
<evidence type="ECO:0000256" key="3">
    <source>
        <dbReference type="ARBA" id="ARBA00022475"/>
    </source>
</evidence>
<keyword evidence="5 7" id="KW-1133">Transmembrane helix</keyword>
<dbReference type="InterPro" id="IPR007182">
    <property type="entry name" value="MnhB"/>
</dbReference>
<dbReference type="PANTHER" id="PTHR33932">
    <property type="entry name" value="NA(+)/H(+) ANTIPORTER SUBUNIT B"/>
    <property type="match status" value="1"/>
</dbReference>
<dbReference type="GO" id="GO:0005886">
    <property type="term" value="C:plasma membrane"/>
    <property type="evidence" value="ECO:0007669"/>
    <property type="project" value="UniProtKB-SubCell"/>
</dbReference>
<evidence type="ECO:0000256" key="6">
    <source>
        <dbReference type="ARBA" id="ARBA00023136"/>
    </source>
</evidence>
<dbReference type="NCBIfam" id="NF009163">
    <property type="entry name" value="PRK12509.1"/>
    <property type="match status" value="1"/>
</dbReference>
<dbReference type="EMBL" id="FNRM01000001">
    <property type="protein sequence ID" value="SEA08385.1"/>
    <property type="molecule type" value="Genomic_DNA"/>
</dbReference>
<keyword evidence="6 7" id="KW-0472">Membrane</keyword>
<evidence type="ECO:0000313" key="10">
    <source>
        <dbReference type="Proteomes" id="UP000198773"/>
    </source>
</evidence>
<feature type="domain" description="Na+/H+ antiporter MnhB subunit-related protein" evidence="8">
    <location>
        <begin position="12"/>
        <end position="136"/>
    </location>
</feature>
<dbReference type="OrthoDB" id="9798859at2"/>
<dbReference type="PANTHER" id="PTHR33932:SF4">
    <property type="entry name" value="NA(+)_H(+) ANTIPORTER SUBUNIT B"/>
    <property type="match status" value="1"/>
</dbReference>
<evidence type="ECO:0000313" key="9">
    <source>
        <dbReference type="EMBL" id="SEA08385.1"/>
    </source>
</evidence>
<dbReference type="Proteomes" id="UP000198773">
    <property type="component" value="Unassembled WGS sequence"/>
</dbReference>
<dbReference type="STRING" id="152573.SAMN04488051_101599"/>
<dbReference type="RefSeq" id="WP_091339189.1">
    <property type="nucleotide sequence ID" value="NZ_FNRM01000001.1"/>
</dbReference>
<feature type="transmembrane region" description="Helical" evidence="7">
    <location>
        <begin position="71"/>
        <end position="94"/>
    </location>
</feature>
<evidence type="ECO:0000256" key="1">
    <source>
        <dbReference type="ARBA" id="ARBA00004651"/>
    </source>
</evidence>
<proteinExistence type="inferred from homology"/>
<evidence type="ECO:0000259" key="8">
    <source>
        <dbReference type="Pfam" id="PF04039"/>
    </source>
</evidence>
<gene>
    <name evidence="9" type="ORF">SAMN04488051_101599</name>
</gene>
<comment type="subcellular location">
    <subcellularLocation>
        <location evidence="1">Cell membrane</location>
        <topology evidence="1">Multi-pass membrane protein</topology>
    </subcellularLocation>
</comment>
<reference evidence="9 10" key="1">
    <citation type="submission" date="2016-10" db="EMBL/GenBank/DDBJ databases">
        <authorList>
            <person name="de Groot N.N."/>
        </authorList>
    </citation>
    <scope>NUCLEOTIDE SEQUENCE [LARGE SCALE GENOMIC DNA]</scope>
    <source>
        <strain evidence="9 10">CGMCC 1.3430</strain>
    </source>
</reference>
<dbReference type="AlphaFoldDB" id="A0A1H3Y9Q9"/>
<name>A0A1H3Y9Q9_ALKAM</name>
<dbReference type="Pfam" id="PF04039">
    <property type="entry name" value="MnhB"/>
    <property type="match status" value="1"/>
</dbReference>
<comment type="similarity">
    <text evidence="2">Belongs to the CPA3 antiporters (TC 2.A.63) subunit B family.</text>
</comment>
<evidence type="ECO:0000256" key="7">
    <source>
        <dbReference type="SAM" id="Phobius"/>
    </source>
</evidence>
<evidence type="ECO:0000256" key="4">
    <source>
        <dbReference type="ARBA" id="ARBA00022692"/>
    </source>
</evidence>
<feature type="transmembrane region" description="Helical" evidence="7">
    <location>
        <begin position="12"/>
        <end position="33"/>
    </location>
</feature>
<keyword evidence="10" id="KW-1185">Reference proteome</keyword>
<accession>A0A1H3Y9Q9</accession>
<keyword evidence="3" id="KW-1003">Cell membrane</keyword>